<comment type="caution">
    <text evidence="1">The sequence shown here is derived from an EMBL/GenBank/DDBJ whole genome shotgun (WGS) entry which is preliminary data.</text>
</comment>
<organism evidence="1 2">
    <name type="scientific">Phytophthora fragariae</name>
    <dbReference type="NCBI Taxonomy" id="53985"/>
    <lineage>
        <taxon>Eukaryota</taxon>
        <taxon>Sar</taxon>
        <taxon>Stramenopiles</taxon>
        <taxon>Oomycota</taxon>
        <taxon>Peronosporomycetes</taxon>
        <taxon>Peronosporales</taxon>
        <taxon>Peronosporaceae</taxon>
        <taxon>Phytophthora</taxon>
    </lineage>
</organism>
<evidence type="ECO:0000313" key="1">
    <source>
        <dbReference type="EMBL" id="KAE9110493.1"/>
    </source>
</evidence>
<sequence length="123" mass="13319">MNTSPCKPGIWLTSSLPRRSQAYGSRDGYIFIVMVHTAARASTSSALHLTSWLCQHPALAARRVSAGGRLRIHACAWCCCPCGEALDESGLHRGQSLASVATQRAGRDEELRCGRTHRVESPS</sequence>
<protein>
    <submittedName>
        <fullName evidence="1">Uncharacterized protein</fullName>
    </submittedName>
</protein>
<dbReference type="AlphaFoldDB" id="A0A6G0L6J4"/>
<accession>A0A6G0L6J4</accession>
<dbReference type="Proteomes" id="UP000488956">
    <property type="component" value="Unassembled WGS sequence"/>
</dbReference>
<reference evidence="1 2" key="1">
    <citation type="submission" date="2018-09" db="EMBL/GenBank/DDBJ databases">
        <title>Genomic investigation of the strawberry pathogen Phytophthora fragariae indicates pathogenicity is determined by transcriptional variation in three key races.</title>
        <authorList>
            <person name="Adams T.M."/>
            <person name="Armitage A.D."/>
            <person name="Sobczyk M.K."/>
            <person name="Bates H.J."/>
            <person name="Dunwell J.M."/>
            <person name="Nellist C.F."/>
            <person name="Harrison R.J."/>
        </authorList>
    </citation>
    <scope>NUCLEOTIDE SEQUENCE [LARGE SCALE GENOMIC DNA]</scope>
    <source>
        <strain evidence="1 2">ONT-3</strain>
    </source>
</reference>
<name>A0A6G0L6J4_9STRA</name>
<dbReference type="EMBL" id="QXFX01000583">
    <property type="protein sequence ID" value="KAE9110493.1"/>
    <property type="molecule type" value="Genomic_DNA"/>
</dbReference>
<proteinExistence type="predicted"/>
<gene>
    <name evidence="1" type="ORF">PF010_g11154</name>
</gene>
<evidence type="ECO:0000313" key="2">
    <source>
        <dbReference type="Proteomes" id="UP000488956"/>
    </source>
</evidence>